<evidence type="ECO:0000256" key="8">
    <source>
        <dbReference type="RuleBase" id="RU364068"/>
    </source>
</evidence>
<dbReference type="STRING" id="760192.Halhy_3218"/>
<dbReference type="PRINTS" id="PR01959">
    <property type="entry name" value="SBIMPHPHTASE"/>
</dbReference>
<feature type="binding site" evidence="7">
    <location>
        <position position="85"/>
    </location>
    <ligand>
        <name>Mg(2+)</name>
        <dbReference type="ChEBI" id="CHEBI:18420"/>
        <label>1</label>
        <note>catalytic</note>
    </ligand>
</feature>
<feature type="binding site" evidence="7">
    <location>
        <position position="88"/>
    </location>
    <ligand>
        <name>Mg(2+)</name>
        <dbReference type="ChEBI" id="CHEBI:18420"/>
        <label>1</label>
        <note>catalytic</note>
    </ligand>
</feature>
<keyword evidence="10" id="KW-1185">Reference proteome</keyword>
<feature type="binding site" evidence="7">
    <location>
        <position position="213"/>
    </location>
    <ligand>
        <name>Mg(2+)</name>
        <dbReference type="ChEBI" id="CHEBI:18420"/>
        <label>1</label>
        <note>catalytic</note>
    </ligand>
</feature>
<dbReference type="InterPro" id="IPR020583">
    <property type="entry name" value="Inositol_monoP_metal-BS"/>
</dbReference>
<dbReference type="GO" id="GO:0046854">
    <property type="term" value="P:phosphatidylinositol phosphate biosynthetic process"/>
    <property type="evidence" value="ECO:0007669"/>
    <property type="project" value="InterPro"/>
</dbReference>
<dbReference type="PROSITE" id="PS00630">
    <property type="entry name" value="IMP_2"/>
    <property type="match status" value="1"/>
</dbReference>
<dbReference type="PROSITE" id="PS00629">
    <property type="entry name" value="IMP_1"/>
    <property type="match status" value="1"/>
</dbReference>
<evidence type="ECO:0000256" key="7">
    <source>
        <dbReference type="PIRSR" id="PIRSR600760-2"/>
    </source>
</evidence>
<dbReference type="Gene3D" id="3.30.540.10">
    <property type="entry name" value="Fructose-1,6-Bisphosphatase, subunit A, domain 1"/>
    <property type="match status" value="1"/>
</dbReference>
<dbReference type="InterPro" id="IPR033942">
    <property type="entry name" value="IMPase"/>
</dbReference>
<evidence type="ECO:0000256" key="5">
    <source>
        <dbReference type="ARBA" id="ARBA00022801"/>
    </source>
</evidence>
<feature type="binding site" evidence="7">
    <location>
        <position position="87"/>
    </location>
    <ligand>
        <name>Mg(2+)</name>
        <dbReference type="ChEBI" id="CHEBI:18420"/>
        <label>1</label>
        <note>catalytic</note>
    </ligand>
</feature>
<dbReference type="PRINTS" id="PR00377">
    <property type="entry name" value="IMPHPHTASES"/>
</dbReference>
<dbReference type="InterPro" id="IPR000760">
    <property type="entry name" value="Inositol_monophosphatase-like"/>
</dbReference>
<name>F4KRZ1_HALH1</name>
<sequence>MDLSKLCAQTLSLVQEVAVFIANELGKVESIEVKAEQFNNLVSYVDKTSEQKLIAGLRDLLPGSVFLAEEQTSAQEVGEWRWIIDPLDGTTNFLHQLPCFAISVGLEHQGEMVLGIVHEVTRNESFYGWKNGGAYLNGKRIQVSQRNGLREALVSTGFPYHDFSRIEAYQKVSEYLMRNTRGIRRWGAAAVDLAYVACGRYDFFFEYHLQPWDVAAGALLVQEAGGIVSDFSGGDRCWSGEEVLAGAPQVIEEVRGVFKEHFG</sequence>
<dbReference type="CDD" id="cd01639">
    <property type="entry name" value="IMPase"/>
    <property type="match status" value="1"/>
</dbReference>
<gene>
    <name evidence="9" type="ordered locus">Halhy_3218</name>
</gene>
<evidence type="ECO:0000256" key="6">
    <source>
        <dbReference type="ARBA" id="ARBA00022842"/>
    </source>
</evidence>
<feature type="binding site" evidence="7">
    <location>
        <position position="69"/>
    </location>
    <ligand>
        <name>Mg(2+)</name>
        <dbReference type="ChEBI" id="CHEBI:18420"/>
        <label>1</label>
        <note>catalytic</note>
    </ligand>
</feature>
<dbReference type="Proteomes" id="UP000008461">
    <property type="component" value="Chromosome"/>
</dbReference>
<proteinExistence type="inferred from homology"/>
<dbReference type="OrthoDB" id="9772456at2"/>
<dbReference type="PANTHER" id="PTHR20854:SF4">
    <property type="entry name" value="INOSITOL-1-MONOPHOSPHATASE-RELATED"/>
    <property type="match status" value="1"/>
</dbReference>
<dbReference type="InterPro" id="IPR022337">
    <property type="entry name" value="Inositol_monophosphatase_SuhB"/>
</dbReference>
<protein>
    <recommendedName>
        <fullName evidence="8">Inositol-1-monophosphatase</fullName>
        <ecNumber evidence="8">3.1.3.25</ecNumber>
    </recommendedName>
</protein>
<accession>F4KRZ1</accession>
<evidence type="ECO:0000256" key="3">
    <source>
        <dbReference type="ARBA" id="ARBA00009759"/>
    </source>
</evidence>
<dbReference type="HOGENOM" id="CLU_044118_0_4_10"/>
<dbReference type="GO" id="GO:0006020">
    <property type="term" value="P:inositol metabolic process"/>
    <property type="evidence" value="ECO:0007669"/>
    <property type="project" value="TreeGrafter"/>
</dbReference>
<keyword evidence="5 8" id="KW-0378">Hydrolase</keyword>
<comment type="cofactor">
    <cofactor evidence="2 7 8">
        <name>Mg(2+)</name>
        <dbReference type="ChEBI" id="CHEBI:18420"/>
    </cofactor>
</comment>
<dbReference type="Gene3D" id="3.40.190.80">
    <property type="match status" value="1"/>
</dbReference>
<comment type="similarity">
    <text evidence="3 8">Belongs to the inositol monophosphatase superfamily.</text>
</comment>
<dbReference type="KEGG" id="hhy:Halhy_3218"/>
<dbReference type="GO" id="GO:0046872">
    <property type="term" value="F:metal ion binding"/>
    <property type="evidence" value="ECO:0007669"/>
    <property type="project" value="UniProtKB-KW"/>
</dbReference>
<reference key="2">
    <citation type="submission" date="2011-04" db="EMBL/GenBank/DDBJ databases">
        <title>Complete sequence of chromosome of Haliscomenobacter hydrossis DSM 1100.</title>
        <authorList>
            <consortium name="US DOE Joint Genome Institute (JGI-PGF)"/>
            <person name="Lucas S."/>
            <person name="Han J."/>
            <person name="Lapidus A."/>
            <person name="Bruce D."/>
            <person name="Goodwin L."/>
            <person name="Pitluck S."/>
            <person name="Peters L."/>
            <person name="Kyrpides N."/>
            <person name="Mavromatis K."/>
            <person name="Ivanova N."/>
            <person name="Ovchinnikova G."/>
            <person name="Pagani I."/>
            <person name="Daligault H."/>
            <person name="Detter J.C."/>
            <person name="Han C."/>
            <person name="Land M."/>
            <person name="Hauser L."/>
            <person name="Markowitz V."/>
            <person name="Cheng J.-F."/>
            <person name="Hugenholtz P."/>
            <person name="Woyke T."/>
            <person name="Wu D."/>
            <person name="Verbarg S."/>
            <person name="Frueling A."/>
            <person name="Brambilla E."/>
            <person name="Klenk H.-P."/>
            <person name="Eisen J.A."/>
        </authorList>
    </citation>
    <scope>NUCLEOTIDE SEQUENCE</scope>
    <source>
        <strain>DSM 1100</strain>
    </source>
</reference>
<dbReference type="InterPro" id="IPR020550">
    <property type="entry name" value="Inositol_monophosphatase_CS"/>
</dbReference>
<dbReference type="EMBL" id="CP002691">
    <property type="protein sequence ID" value="AEE51078.1"/>
    <property type="molecule type" value="Genomic_DNA"/>
</dbReference>
<dbReference type="Pfam" id="PF00459">
    <property type="entry name" value="Inositol_P"/>
    <property type="match status" value="1"/>
</dbReference>
<reference evidence="9 10" key="1">
    <citation type="journal article" date="2011" name="Stand. Genomic Sci.">
        <title>Complete genome sequence of Haliscomenobacter hydrossis type strain (O).</title>
        <authorList>
            <consortium name="US DOE Joint Genome Institute (JGI-PGF)"/>
            <person name="Daligault H."/>
            <person name="Lapidus A."/>
            <person name="Zeytun A."/>
            <person name="Nolan M."/>
            <person name="Lucas S."/>
            <person name="Del Rio T.G."/>
            <person name="Tice H."/>
            <person name="Cheng J.F."/>
            <person name="Tapia R."/>
            <person name="Han C."/>
            <person name="Goodwin L."/>
            <person name="Pitluck S."/>
            <person name="Liolios K."/>
            <person name="Pagani I."/>
            <person name="Ivanova N."/>
            <person name="Huntemann M."/>
            <person name="Mavromatis K."/>
            <person name="Mikhailova N."/>
            <person name="Pati A."/>
            <person name="Chen A."/>
            <person name="Palaniappan K."/>
            <person name="Land M."/>
            <person name="Hauser L."/>
            <person name="Brambilla E.M."/>
            <person name="Rohde M."/>
            <person name="Verbarg S."/>
            <person name="Goker M."/>
            <person name="Bristow J."/>
            <person name="Eisen J.A."/>
            <person name="Markowitz V."/>
            <person name="Hugenholtz P."/>
            <person name="Kyrpides N.C."/>
            <person name="Klenk H.P."/>
            <person name="Woyke T."/>
        </authorList>
    </citation>
    <scope>NUCLEOTIDE SEQUENCE [LARGE SCALE GENOMIC DNA]</scope>
    <source>
        <strain evidence="10">ATCC 27775 / DSM 1100 / LMG 10767 / O</strain>
    </source>
</reference>
<dbReference type="EC" id="3.1.3.25" evidence="8"/>
<dbReference type="GO" id="GO:0007165">
    <property type="term" value="P:signal transduction"/>
    <property type="evidence" value="ECO:0007669"/>
    <property type="project" value="TreeGrafter"/>
</dbReference>
<dbReference type="AlphaFoldDB" id="F4KRZ1"/>
<keyword evidence="6 7" id="KW-0460">Magnesium</keyword>
<dbReference type="PANTHER" id="PTHR20854">
    <property type="entry name" value="INOSITOL MONOPHOSPHATASE"/>
    <property type="match status" value="1"/>
</dbReference>
<keyword evidence="4 7" id="KW-0479">Metal-binding</keyword>
<evidence type="ECO:0000256" key="2">
    <source>
        <dbReference type="ARBA" id="ARBA00001946"/>
    </source>
</evidence>
<organism evidence="9 10">
    <name type="scientific">Haliscomenobacter hydrossis (strain ATCC 27775 / DSM 1100 / LMG 10767 / O)</name>
    <dbReference type="NCBI Taxonomy" id="760192"/>
    <lineage>
        <taxon>Bacteria</taxon>
        <taxon>Pseudomonadati</taxon>
        <taxon>Bacteroidota</taxon>
        <taxon>Saprospiria</taxon>
        <taxon>Saprospirales</taxon>
        <taxon>Haliscomenobacteraceae</taxon>
        <taxon>Haliscomenobacter</taxon>
    </lineage>
</organism>
<evidence type="ECO:0000313" key="10">
    <source>
        <dbReference type="Proteomes" id="UP000008461"/>
    </source>
</evidence>
<evidence type="ECO:0000256" key="1">
    <source>
        <dbReference type="ARBA" id="ARBA00001033"/>
    </source>
</evidence>
<evidence type="ECO:0000256" key="4">
    <source>
        <dbReference type="ARBA" id="ARBA00022723"/>
    </source>
</evidence>
<dbReference type="GO" id="GO:0008934">
    <property type="term" value="F:inositol monophosphate 1-phosphatase activity"/>
    <property type="evidence" value="ECO:0007669"/>
    <property type="project" value="InterPro"/>
</dbReference>
<evidence type="ECO:0000313" key="9">
    <source>
        <dbReference type="EMBL" id="AEE51078.1"/>
    </source>
</evidence>
<dbReference type="SUPFAM" id="SSF56655">
    <property type="entry name" value="Carbohydrate phosphatase"/>
    <property type="match status" value="1"/>
</dbReference>
<comment type="catalytic activity">
    <reaction evidence="1 8">
        <text>a myo-inositol phosphate + H2O = myo-inositol + phosphate</text>
        <dbReference type="Rhea" id="RHEA:24056"/>
        <dbReference type="ChEBI" id="CHEBI:15377"/>
        <dbReference type="ChEBI" id="CHEBI:17268"/>
        <dbReference type="ChEBI" id="CHEBI:43474"/>
        <dbReference type="ChEBI" id="CHEBI:84139"/>
        <dbReference type="EC" id="3.1.3.25"/>
    </reaction>
</comment>
<dbReference type="eggNOG" id="COG0483">
    <property type="taxonomic scope" value="Bacteria"/>
</dbReference>
<dbReference type="RefSeq" id="WP_013765619.1">
    <property type="nucleotide sequence ID" value="NC_015510.1"/>
</dbReference>